<dbReference type="GO" id="GO:0008168">
    <property type="term" value="F:methyltransferase activity"/>
    <property type="evidence" value="ECO:0007669"/>
    <property type="project" value="UniProtKB-KW"/>
</dbReference>
<accession>A0A2H4STM0</accession>
<evidence type="ECO:0000256" key="2">
    <source>
        <dbReference type="SAM" id="MobiDB-lite"/>
    </source>
</evidence>
<dbReference type="OrthoDB" id="2013972at2759"/>
<dbReference type="PANTHER" id="PTHR43591">
    <property type="entry name" value="METHYLTRANSFERASE"/>
    <property type="match status" value="1"/>
</dbReference>
<feature type="compositionally biased region" description="Polar residues" evidence="2">
    <location>
        <begin position="14"/>
        <end position="26"/>
    </location>
</feature>
<dbReference type="Gene3D" id="3.40.50.150">
    <property type="entry name" value="Vaccinia Virus protein VP39"/>
    <property type="match status" value="1"/>
</dbReference>
<comment type="similarity">
    <text evidence="1">Belongs to the methyltransferase superfamily. LaeA methyltransferase family.</text>
</comment>
<dbReference type="VEuPathDB" id="FungiDB:A9K55_000505"/>
<dbReference type="GO" id="GO:0032259">
    <property type="term" value="P:methylation"/>
    <property type="evidence" value="ECO:0007669"/>
    <property type="project" value="UniProtKB-KW"/>
</dbReference>
<evidence type="ECO:0000313" key="4">
    <source>
        <dbReference type="Proteomes" id="UP000323067"/>
    </source>
</evidence>
<dbReference type="VEuPathDB" id="FungiDB:CCM_01898"/>
<gene>
    <name evidence="3" type="ORF">A9K55_000505</name>
</gene>
<dbReference type="InterPro" id="IPR029063">
    <property type="entry name" value="SAM-dependent_MTases_sf"/>
</dbReference>
<dbReference type="CDD" id="cd02440">
    <property type="entry name" value="AdoMet_MTases"/>
    <property type="match status" value="1"/>
</dbReference>
<proteinExistence type="inferred from homology"/>
<protein>
    <submittedName>
        <fullName evidence="3">Methyltransferase type 11</fullName>
    </submittedName>
</protein>
<organism evidence="3 4">
    <name type="scientific">Cordyceps militaris</name>
    <name type="common">Caterpillar fungus</name>
    <name type="synonym">Clavaria militaris</name>
    <dbReference type="NCBI Taxonomy" id="73501"/>
    <lineage>
        <taxon>Eukaryota</taxon>
        <taxon>Fungi</taxon>
        <taxon>Dikarya</taxon>
        <taxon>Ascomycota</taxon>
        <taxon>Pezizomycotina</taxon>
        <taxon>Sordariomycetes</taxon>
        <taxon>Hypocreomycetidae</taxon>
        <taxon>Hypocreales</taxon>
        <taxon>Cordycipitaceae</taxon>
        <taxon>Cordyceps</taxon>
    </lineage>
</organism>
<dbReference type="SUPFAM" id="SSF53335">
    <property type="entry name" value="S-adenosyl-L-methionine-dependent methyltransferases"/>
    <property type="match status" value="1"/>
</dbReference>
<dbReference type="AlphaFoldDB" id="A0A2H4STM0"/>
<keyword evidence="3" id="KW-0808">Transferase</keyword>
<keyword evidence="3" id="KW-0489">Methyltransferase</keyword>
<reference evidence="3 4" key="1">
    <citation type="journal article" date="2017" name="BMC Genomics">
        <title>Chromosome level assembly and secondary metabolite potential of the parasitic fungus Cordyceps militaris.</title>
        <authorList>
            <person name="Kramer G.J."/>
            <person name="Nodwell J.R."/>
        </authorList>
    </citation>
    <scope>NUCLEOTIDE SEQUENCE [LARGE SCALE GENOMIC DNA]</scope>
    <source>
        <strain evidence="3 4">ATCC 34164</strain>
    </source>
</reference>
<evidence type="ECO:0000313" key="3">
    <source>
        <dbReference type="EMBL" id="ATY66452.1"/>
    </source>
</evidence>
<dbReference type="Proteomes" id="UP000323067">
    <property type="component" value="Chromosome ii"/>
</dbReference>
<sequence length="400" mass="44398">MGSPNRASPKERTPSTASSPQQQATTEADHAPAPEPPWLAEEEPPIEAAASGDVSDDEFVANSVDSDLVSVSSSVYAHTYERGRRYQSFKNSRYPIPNDDMEQSREDMKHVMLMELTDGKLFFAPTGRNPQKIVDIGTGTGMRVASCFGASLNLPGGKSPKADEKLGIWAIETGDAYPSASVIGIDLTPIQPLWVPPNVEFIVDDCERDWLLDNVDLAHFRFMAMILKDVPLVMQHAYESLRPGGWIEFQELLGRPLCDDGTMRPDDPFKVLYEIAGDAYARLGLSTALPAELEPMLLAAGFANVHCKVIKVPIGTWAKDKTMRLVGLYQKTAVTDFISTLAGRPFRALGLSEEEAQVRLALARQALNDPRVHRYFNYYYWYAQKPEPGEEQELEEEDGD</sequence>
<dbReference type="EMBL" id="CP023327">
    <property type="protein sequence ID" value="ATY66452.1"/>
    <property type="molecule type" value="Genomic_DNA"/>
</dbReference>
<dbReference type="Pfam" id="PF13489">
    <property type="entry name" value="Methyltransf_23"/>
    <property type="match status" value="1"/>
</dbReference>
<feature type="region of interest" description="Disordered" evidence="2">
    <location>
        <begin position="1"/>
        <end position="55"/>
    </location>
</feature>
<evidence type="ECO:0000256" key="1">
    <source>
        <dbReference type="ARBA" id="ARBA00038158"/>
    </source>
</evidence>
<name>A0A2H4STM0_CORMI</name>
<dbReference type="PANTHER" id="PTHR43591:SF10">
    <property type="entry name" value="ABC TRANSMEMBRANE TYPE-1 DOMAIN-CONTAINING PROTEIN-RELATED"/>
    <property type="match status" value="1"/>
</dbReference>